<evidence type="ECO:0000313" key="4">
    <source>
        <dbReference type="Proteomes" id="UP001152797"/>
    </source>
</evidence>
<evidence type="ECO:0000256" key="1">
    <source>
        <dbReference type="SAM" id="MobiDB-lite"/>
    </source>
</evidence>
<accession>A0A9P1G6C7</accession>
<reference evidence="2" key="1">
    <citation type="submission" date="2022-10" db="EMBL/GenBank/DDBJ databases">
        <authorList>
            <person name="Chen Y."/>
            <person name="Dougan E. K."/>
            <person name="Chan C."/>
            <person name="Rhodes N."/>
            <person name="Thang M."/>
        </authorList>
    </citation>
    <scope>NUCLEOTIDE SEQUENCE</scope>
</reference>
<dbReference type="EMBL" id="CAMXCT010003130">
    <property type="protein sequence ID" value="CAI4002619.1"/>
    <property type="molecule type" value="Genomic_DNA"/>
</dbReference>
<evidence type="ECO:0000313" key="2">
    <source>
        <dbReference type="EMBL" id="CAI4002619.1"/>
    </source>
</evidence>
<protein>
    <submittedName>
        <fullName evidence="2">Uncharacterized protein</fullName>
    </submittedName>
</protein>
<dbReference type="EMBL" id="CAMXCT030003130">
    <property type="protein sequence ID" value="CAL4789931.1"/>
    <property type="molecule type" value="Genomic_DNA"/>
</dbReference>
<organism evidence="2">
    <name type="scientific">Cladocopium goreaui</name>
    <dbReference type="NCBI Taxonomy" id="2562237"/>
    <lineage>
        <taxon>Eukaryota</taxon>
        <taxon>Sar</taxon>
        <taxon>Alveolata</taxon>
        <taxon>Dinophyceae</taxon>
        <taxon>Suessiales</taxon>
        <taxon>Symbiodiniaceae</taxon>
        <taxon>Cladocopium</taxon>
    </lineage>
</organism>
<sequence length="90" mass="9658">MGPYFDGLICESQVDLKHCDDLRMPKRGLSGSAAEVFDSSPMGKSVNTTAMSALFDIGDDDGPTFKGHSPERGHSQGQPSQAEETNILEL</sequence>
<dbReference type="Proteomes" id="UP001152797">
    <property type="component" value="Unassembled WGS sequence"/>
</dbReference>
<feature type="region of interest" description="Disordered" evidence="1">
    <location>
        <begin position="56"/>
        <end position="90"/>
    </location>
</feature>
<proteinExistence type="predicted"/>
<keyword evidence="4" id="KW-1185">Reference proteome</keyword>
<gene>
    <name evidence="2" type="ORF">C1SCF055_LOCUS28562</name>
</gene>
<comment type="caution">
    <text evidence="2">The sequence shown here is derived from an EMBL/GenBank/DDBJ whole genome shotgun (WGS) entry which is preliminary data.</text>
</comment>
<dbReference type="AlphaFoldDB" id="A0A9P1G6C7"/>
<dbReference type="EMBL" id="CAMXCT020003130">
    <property type="protein sequence ID" value="CAL1155994.1"/>
    <property type="molecule type" value="Genomic_DNA"/>
</dbReference>
<feature type="compositionally biased region" description="Polar residues" evidence="1">
    <location>
        <begin position="75"/>
        <end position="84"/>
    </location>
</feature>
<evidence type="ECO:0000313" key="3">
    <source>
        <dbReference type="EMBL" id="CAL1155994.1"/>
    </source>
</evidence>
<reference evidence="3" key="2">
    <citation type="submission" date="2024-04" db="EMBL/GenBank/DDBJ databases">
        <authorList>
            <person name="Chen Y."/>
            <person name="Shah S."/>
            <person name="Dougan E. K."/>
            <person name="Thang M."/>
            <person name="Chan C."/>
        </authorList>
    </citation>
    <scope>NUCLEOTIDE SEQUENCE [LARGE SCALE GENOMIC DNA]</scope>
</reference>
<name>A0A9P1G6C7_9DINO</name>